<sequence>MSTESLMGGADDYTTPAEIAGSAESEVPEVSLIPITTLPATTLPTTGPATTVITTLRVGC</sequence>
<evidence type="ECO:0000313" key="3">
    <source>
        <dbReference type="Proteomes" id="UP000676079"/>
    </source>
</evidence>
<dbReference type="NCBIfam" id="NF038146">
    <property type="entry name" value="LxmA_leader"/>
    <property type="match status" value="1"/>
</dbReference>
<proteinExistence type="predicted"/>
<name>A0ABX8BLQ4_9ACTN</name>
<evidence type="ECO:0000313" key="2">
    <source>
        <dbReference type="EMBL" id="QUX23175.1"/>
    </source>
</evidence>
<reference evidence="2 3" key="1">
    <citation type="submission" date="2021-05" db="EMBL/GenBank/DDBJ databases">
        <title>Direct Submission.</title>
        <authorList>
            <person name="Li K."/>
            <person name="Gao J."/>
        </authorList>
    </citation>
    <scope>NUCLEOTIDE SEQUENCE [LARGE SCALE GENOMIC DNA]</scope>
    <source>
        <strain evidence="2 3">Mg02</strain>
    </source>
</reference>
<feature type="region of interest" description="Disordered" evidence="1">
    <location>
        <begin position="1"/>
        <end position="28"/>
    </location>
</feature>
<dbReference type="InterPro" id="IPR049906">
    <property type="entry name" value="LxmA-like_leader"/>
</dbReference>
<dbReference type="Proteomes" id="UP000676079">
    <property type="component" value="Chromosome"/>
</dbReference>
<evidence type="ECO:0000256" key="1">
    <source>
        <dbReference type="SAM" id="MobiDB-lite"/>
    </source>
</evidence>
<organism evidence="2 3">
    <name type="scientific">Nocardiopsis changdeensis</name>
    <dbReference type="NCBI Taxonomy" id="2831969"/>
    <lineage>
        <taxon>Bacteria</taxon>
        <taxon>Bacillati</taxon>
        <taxon>Actinomycetota</taxon>
        <taxon>Actinomycetes</taxon>
        <taxon>Streptosporangiales</taxon>
        <taxon>Nocardiopsidaceae</taxon>
        <taxon>Nocardiopsis</taxon>
    </lineage>
</organism>
<keyword evidence="3" id="KW-1185">Reference proteome</keyword>
<gene>
    <name evidence="2" type="ORF">KGD84_01870</name>
</gene>
<accession>A0ABX8BLQ4</accession>
<protein>
    <submittedName>
        <fullName evidence="2">LxmA leader domain family RiPP</fullName>
    </submittedName>
</protein>
<dbReference type="EMBL" id="CP074133">
    <property type="protein sequence ID" value="QUX23175.1"/>
    <property type="molecule type" value="Genomic_DNA"/>
</dbReference>
<dbReference type="RefSeq" id="WP_220564400.1">
    <property type="nucleotide sequence ID" value="NZ_CP074133.1"/>
</dbReference>